<evidence type="ECO:0000256" key="7">
    <source>
        <dbReference type="ARBA" id="ARBA00023125"/>
    </source>
</evidence>
<dbReference type="NCBIfam" id="NF008172">
    <property type="entry name" value="PRK10919.1"/>
    <property type="match status" value="1"/>
</dbReference>
<name>U3ATU8_9VIBR</name>
<dbReference type="PROSITE" id="PS51217">
    <property type="entry name" value="UVRD_HELICASE_CTER"/>
    <property type="match status" value="1"/>
</dbReference>
<evidence type="ECO:0000313" key="15">
    <source>
        <dbReference type="EMBL" id="GAD77175.1"/>
    </source>
</evidence>
<dbReference type="InterPro" id="IPR014017">
    <property type="entry name" value="DNA_helicase_UvrD-like_C"/>
</dbReference>
<dbReference type="Pfam" id="PF13361">
    <property type="entry name" value="UvrD_C"/>
    <property type="match status" value="1"/>
</dbReference>
<dbReference type="InterPro" id="IPR013986">
    <property type="entry name" value="DExx_box_DNA_helicase_dom_sf"/>
</dbReference>
<dbReference type="Gene3D" id="1.10.10.160">
    <property type="match status" value="1"/>
</dbReference>
<gene>
    <name evidence="11 15" type="primary">rep</name>
    <name evidence="15" type="ORF">VAZ01S_064_00060</name>
</gene>
<evidence type="ECO:0000256" key="3">
    <source>
        <dbReference type="ARBA" id="ARBA00022741"/>
    </source>
</evidence>
<evidence type="ECO:0000256" key="5">
    <source>
        <dbReference type="ARBA" id="ARBA00022806"/>
    </source>
</evidence>
<dbReference type="CDD" id="cd17932">
    <property type="entry name" value="DEXQc_UvrD"/>
    <property type="match status" value="1"/>
</dbReference>
<dbReference type="FunFam" id="1.10.10.160:FF:000001">
    <property type="entry name" value="ATP-dependent DNA helicase"/>
    <property type="match status" value="1"/>
</dbReference>
<protein>
    <recommendedName>
        <fullName evidence="11">ATP-dependent DNA helicase Rep</fullName>
        <ecNumber evidence="11">5.6.2.4</ecNumber>
    </recommendedName>
    <alternativeName>
        <fullName evidence="11">DNA 3'-5' helicase Rep</fullName>
    </alternativeName>
</protein>
<dbReference type="GO" id="GO:0006260">
    <property type="term" value="P:DNA replication"/>
    <property type="evidence" value="ECO:0007669"/>
    <property type="project" value="UniProtKB-UniRule"/>
</dbReference>
<dbReference type="SUPFAM" id="SSF52540">
    <property type="entry name" value="P-loop containing nucleoside triphosphate hydrolases"/>
    <property type="match status" value="1"/>
</dbReference>
<dbReference type="Pfam" id="PF00580">
    <property type="entry name" value="UvrD-helicase"/>
    <property type="match status" value="1"/>
</dbReference>
<evidence type="ECO:0000256" key="12">
    <source>
        <dbReference type="PROSITE-ProRule" id="PRU00560"/>
    </source>
</evidence>
<comment type="subunit">
    <text evidence="11">Homodimer.</text>
</comment>
<dbReference type="Gene3D" id="1.10.486.10">
    <property type="entry name" value="PCRA, domain 4"/>
    <property type="match status" value="1"/>
</dbReference>
<dbReference type="GO" id="GO:0016887">
    <property type="term" value="F:ATP hydrolysis activity"/>
    <property type="evidence" value="ECO:0007669"/>
    <property type="project" value="RHEA"/>
</dbReference>
<dbReference type="STRING" id="1219077.VAZ01S_064_00060"/>
<feature type="binding site" evidence="12">
    <location>
        <begin position="22"/>
        <end position="29"/>
    </location>
    <ligand>
        <name>ATP</name>
        <dbReference type="ChEBI" id="CHEBI:30616"/>
    </ligand>
</feature>
<dbReference type="InterPro" id="IPR000212">
    <property type="entry name" value="DNA_helicase_UvrD/REP"/>
</dbReference>
<keyword evidence="2 11" id="KW-0235">DNA replication</keyword>
<dbReference type="GO" id="GO:0005829">
    <property type="term" value="C:cytosol"/>
    <property type="evidence" value="ECO:0007669"/>
    <property type="project" value="TreeGrafter"/>
</dbReference>
<dbReference type="GO" id="GO:0003697">
    <property type="term" value="F:single-stranded DNA binding"/>
    <property type="evidence" value="ECO:0007669"/>
    <property type="project" value="UniProtKB-UniRule"/>
</dbReference>
<feature type="domain" description="UvrD-like helicase ATP-binding" evidence="13">
    <location>
        <begin position="1"/>
        <end position="280"/>
    </location>
</feature>
<dbReference type="FunFam" id="1.10.486.10:FF:000002">
    <property type="entry name" value="ATP-dependent DNA helicase Rep"/>
    <property type="match status" value="1"/>
</dbReference>
<keyword evidence="7 11" id="KW-0238">DNA-binding</keyword>
<dbReference type="NCBIfam" id="TIGR01074">
    <property type="entry name" value="rep"/>
    <property type="match status" value="1"/>
</dbReference>
<dbReference type="HAMAP" id="MF_01920">
    <property type="entry name" value="Helicase_Rep"/>
    <property type="match status" value="1"/>
</dbReference>
<dbReference type="Proteomes" id="UP000016567">
    <property type="component" value="Unassembled WGS sequence"/>
</dbReference>
<dbReference type="InterPro" id="IPR014016">
    <property type="entry name" value="UvrD-like_ATP-bd"/>
</dbReference>
<evidence type="ECO:0000256" key="11">
    <source>
        <dbReference type="HAMAP-Rule" id="MF_01920"/>
    </source>
</evidence>
<evidence type="ECO:0000313" key="16">
    <source>
        <dbReference type="Proteomes" id="UP000016567"/>
    </source>
</evidence>
<dbReference type="GO" id="GO:0032991">
    <property type="term" value="C:protein-containing complex"/>
    <property type="evidence" value="ECO:0007669"/>
    <property type="project" value="UniProtKB-ARBA"/>
</dbReference>
<dbReference type="EC" id="5.6.2.4" evidence="11"/>
<keyword evidence="6 11" id="KW-0067">ATP-binding</keyword>
<comment type="catalytic activity">
    <reaction evidence="9 11">
        <text>Couples ATP hydrolysis with the unwinding of duplex DNA by translocating in the 3'-5' direction.</text>
        <dbReference type="EC" id="5.6.2.4"/>
    </reaction>
</comment>
<organism evidence="15 16">
    <name type="scientific">Vibrio azureus NBRC 104587</name>
    <dbReference type="NCBI Taxonomy" id="1219077"/>
    <lineage>
        <taxon>Bacteria</taxon>
        <taxon>Pseudomonadati</taxon>
        <taxon>Pseudomonadota</taxon>
        <taxon>Gammaproteobacteria</taxon>
        <taxon>Vibrionales</taxon>
        <taxon>Vibrionaceae</taxon>
        <taxon>Vibrio</taxon>
    </lineage>
</organism>
<keyword evidence="4 11" id="KW-0378">Hydrolase</keyword>
<comment type="similarity">
    <text evidence="1 11">Belongs to the helicase family. UvrD subfamily.</text>
</comment>
<dbReference type="CDD" id="cd18807">
    <property type="entry name" value="SF1_C_UvrD"/>
    <property type="match status" value="1"/>
</dbReference>
<evidence type="ECO:0000259" key="13">
    <source>
        <dbReference type="PROSITE" id="PS51198"/>
    </source>
</evidence>
<evidence type="ECO:0000256" key="4">
    <source>
        <dbReference type="ARBA" id="ARBA00022801"/>
    </source>
</evidence>
<dbReference type="PANTHER" id="PTHR11070:SF64">
    <property type="entry name" value="ATP-DEPENDENT DNA HELICASE REP"/>
    <property type="match status" value="1"/>
</dbReference>
<evidence type="ECO:0000259" key="14">
    <source>
        <dbReference type="PROSITE" id="PS51217"/>
    </source>
</evidence>
<comment type="caution">
    <text evidence="15">The sequence shown here is derived from an EMBL/GenBank/DDBJ whole genome shotgun (WGS) entry which is preliminary data.</text>
</comment>
<reference evidence="15 16" key="1">
    <citation type="submission" date="2013-09" db="EMBL/GenBank/DDBJ databases">
        <title>Whole genome shotgun sequence of Vibrio azureus NBRC 104587.</title>
        <authorList>
            <person name="Isaki S."/>
            <person name="Hosoyama A."/>
            <person name="Numata M."/>
            <person name="Hashimoto M."/>
            <person name="Hosoyama Y."/>
            <person name="Tsuchikane K."/>
            <person name="Noguchi M."/>
            <person name="Hirakata S."/>
            <person name="Ichikawa N."/>
            <person name="Ohji S."/>
            <person name="Yamazoe A."/>
            <person name="Fujita N."/>
        </authorList>
    </citation>
    <scope>NUCLEOTIDE SEQUENCE [LARGE SCALE GENOMIC DNA]</scope>
    <source>
        <strain evidence="15 16">NBRC 104587</strain>
    </source>
</reference>
<dbReference type="GO" id="GO:0000725">
    <property type="term" value="P:recombinational repair"/>
    <property type="evidence" value="ECO:0007669"/>
    <property type="project" value="TreeGrafter"/>
</dbReference>
<evidence type="ECO:0000256" key="2">
    <source>
        <dbReference type="ARBA" id="ARBA00022705"/>
    </source>
</evidence>
<dbReference type="RefSeq" id="WP_021710915.1">
    <property type="nucleotide sequence ID" value="NZ_BAOB01000203.1"/>
</dbReference>
<keyword evidence="3 11" id="KW-0547">Nucleotide-binding</keyword>
<dbReference type="GO" id="GO:0005524">
    <property type="term" value="F:ATP binding"/>
    <property type="evidence" value="ECO:0007669"/>
    <property type="project" value="UniProtKB-UniRule"/>
</dbReference>
<proteinExistence type="inferred from homology"/>
<evidence type="ECO:0000256" key="9">
    <source>
        <dbReference type="ARBA" id="ARBA00034617"/>
    </source>
</evidence>
<dbReference type="EMBL" id="BATL01000064">
    <property type="protein sequence ID" value="GAD77175.1"/>
    <property type="molecule type" value="Genomic_DNA"/>
</dbReference>
<keyword evidence="5 11" id="KW-0347">Helicase</keyword>
<dbReference type="eggNOG" id="COG0210">
    <property type="taxonomic scope" value="Bacteria"/>
</dbReference>
<comment type="function">
    <text evidence="11">Rep helicase is a single-stranded DNA-dependent ATPase involved in DNA replication; it can initiate unwinding at a nick in the DNA. It binds to the single-stranded DNA and acts in a progressive fashion along the DNA in the 3' to 5' direction.</text>
</comment>
<comment type="catalytic activity">
    <reaction evidence="10 11">
        <text>ATP + H2O = ADP + phosphate + H(+)</text>
        <dbReference type="Rhea" id="RHEA:13065"/>
        <dbReference type="ChEBI" id="CHEBI:15377"/>
        <dbReference type="ChEBI" id="CHEBI:15378"/>
        <dbReference type="ChEBI" id="CHEBI:30616"/>
        <dbReference type="ChEBI" id="CHEBI:43474"/>
        <dbReference type="ChEBI" id="CHEBI:456216"/>
        <dbReference type="EC" id="5.6.2.4"/>
    </reaction>
</comment>
<dbReference type="PANTHER" id="PTHR11070">
    <property type="entry name" value="UVRD / RECB / PCRA DNA HELICASE FAMILY MEMBER"/>
    <property type="match status" value="1"/>
</dbReference>
<dbReference type="GO" id="GO:0043138">
    <property type="term" value="F:3'-5' DNA helicase activity"/>
    <property type="evidence" value="ECO:0007669"/>
    <property type="project" value="UniProtKB-UniRule"/>
</dbReference>
<sequence length="671" mass="77149">MKLNPRQDEAVKYVSGPCLVLAGAGSGKTRVITNKIAYLVQQCGYKARNIAAVTFTNKAAREMKERVGQTLGKAESKGLMVSTFHTLGLNIIKREYKQLGLKAGFSLFDDQDQLALLKELTEQQLDGDKDLLRQLLSCISNWKNDMLTPEQVKAVAQGEQQQLFAFCFEMYQKQMKAYNALDFDDLISLPVQLLRTNQEVRQRWQNRIRYLLVDEYQDTNTSQYDLVKLIVGERGRLTVVGDDDQSIYSWRGAKPQNLVLLGEDYPNLRLIKLEQNYRSTSRILRAANILIANNPHVYEKSLFSEIPDGEKLKVLLAKNEEHEAERVTGELIAHKFLNRTDYKDYAILYRGNHQSRLIEKSLMQNRVPYKLSGGTSFFARAEIKDIMAYLRVLVNPDDDNAFLRIVNTPRREIGPVTLEKLGSYANMRGKSLFAASFEMGLEQHLSGRGLESLRRFTQWLVAIADQAERGDTVEAVRSLVRDIHYEDWLYETSASPKAAEMRMKNVSDLYSWIVADLEGDNYDQEEKSLKEVVQRLTLRDIMERGEEDEDSDAVQLMTLHASKGLEFPYVYLIGSEEGILPHQTSIDEDNVEEERRLMYVGITRAQRELTFTMCKERRQFGELLKPTQSRFLDELPFDDVEWEINKKPVSQEERMAKGQAHIANLKAMFKK</sequence>
<evidence type="ECO:0000256" key="8">
    <source>
        <dbReference type="ARBA" id="ARBA00023235"/>
    </source>
</evidence>
<dbReference type="PROSITE" id="PS51198">
    <property type="entry name" value="UVRD_HELICASE_ATP_BIND"/>
    <property type="match status" value="1"/>
</dbReference>
<dbReference type="GO" id="GO:0009314">
    <property type="term" value="P:response to radiation"/>
    <property type="evidence" value="ECO:0007669"/>
    <property type="project" value="UniProtKB-ARBA"/>
</dbReference>
<evidence type="ECO:0000256" key="6">
    <source>
        <dbReference type="ARBA" id="ARBA00022840"/>
    </source>
</evidence>
<evidence type="ECO:0000256" key="10">
    <source>
        <dbReference type="ARBA" id="ARBA00048988"/>
    </source>
</evidence>
<dbReference type="Gene3D" id="3.40.50.300">
    <property type="entry name" value="P-loop containing nucleotide triphosphate hydrolases"/>
    <property type="match status" value="2"/>
</dbReference>
<dbReference type="InterPro" id="IPR027417">
    <property type="entry name" value="P-loop_NTPase"/>
</dbReference>
<feature type="domain" description="UvrD-like helicase C-terminal" evidence="14">
    <location>
        <begin position="281"/>
        <end position="564"/>
    </location>
</feature>
<dbReference type="OrthoDB" id="9806690at2"/>
<dbReference type="AlphaFoldDB" id="U3ATU8"/>
<keyword evidence="16" id="KW-1185">Reference proteome</keyword>
<evidence type="ECO:0000256" key="1">
    <source>
        <dbReference type="ARBA" id="ARBA00009922"/>
    </source>
</evidence>
<feature type="binding site" evidence="11">
    <location>
        <position position="278"/>
    </location>
    <ligand>
        <name>ATP</name>
        <dbReference type="ChEBI" id="CHEBI:30616"/>
    </ligand>
</feature>
<accession>U3ATU8</accession>
<keyword evidence="8 11" id="KW-0413">Isomerase</keyword>
<dbReference type="InterPro" id="IPR005752">
    <property type="entry name" value="Helicase_Rep"/>
</dbReference>